<dbReference type="Pfam" id="PF13185">
    <property type="entry name" value="GAF_2"/>
    <property type="match status" value="1"/>
</dbReference>
<name>A0A1H1Y9V1_9ACTN</name>
<evidence type="ECO:0000313" key="2">
    <source>
        <dbReference type="EMBL" id="SDT18223.1"/>
    </source>
</evidence>
<keyword evidence="3" id="KW-1185">Reference proteome</keyword>
<gene>
    <name evidence="2" type="ORF">SAMN04489717_5375</name>
</gene>
<dbReference type="AlphaFoldDB" id="A0A1H1Y9V1"/>
<dbReference type="STRING" id="117157.SAMN04489717_5375"/>
<protein>
    <submittedName>
        <fullName evidence="2">GAF domain-containing protein</fullName>
    </submittedName>
</protein>
<dbReference type="Proteomes" id="UP000198983">
    <property type="component" value="Chromosome I"/>
</dbReference>
<feature type="domain" description="GAF" evidence="1">
    <location>
        <begin position="194"/>
        <end position="346"/>
    </location>
</feature>
<dbReference type="SMART" id="SM00065">
    <property type="entry name" value="GAF"/>
    <property type="match status" value="2"/>
</dbReference>
<evidence type="ECO:0000259" key="1">
    <source>
        <dbReference type="SMART" id="SM00065"/>
    </source>
</evidence>
<dbReference type="InterPro" id="IPR029016">
    <property type="entry name" value="GAF-like_dom_sf"/>
</dbReference>
<dbReference type="InterPro" id="IPR003018">
    <property type="entry name" value="GAF"/>
</dbReference>
<reference evidence="2 3" key="1">
    <citation type="submission" date="2016-10" db="EMBL/GenBank/DDBJ databases">
        <authorList>
            <person name="de Groot N.N."/>
        </authorList>
    </citation>
    <scope>NUCLEOTIDE SEQUENCE [LARGE SCALE GENOMIC DNA]</scope>
    <source>
        <strain evidence="2 3">DSM 22024</strain>
    </source>
</reference>
<dbReference type="EMBL" id="LT629732">
    <property type="protein sequence ID" value="SDT18223.1"/>
    <property type="molecule type" value="Genomic_DNA"/>
</dbReference>
<accession>A0A1H1Y9V1</accession>
<dbReference type="SUPFAM" id="SSF55781">
    <property type="entry name" value="GAF domain-like"/>
    <property type="match status" value="2"/>
</dbReference>
<evidence type="ECO:0000313" key="3">
    <source>
        <dbReference type="Proteomes" id="UP000198983"/>
    </source>
</evidence>
<organism evidence="2 3">
    <name type="scientific">Actinopolymorpha singaporensis</name>
    <dbReference type="NCBI Taxonomy" id="117157"/>
    <lineage>
        <taxon>Bacteria</taxon>
        <taxon>Bacillati</taxon>
        <taxon>Actinomycetota</taxon>
        <taxon>Actinomycetes</taxon>
        <taxon>Propionibacteriales</taxon>
        <taxon>Actinopolymorphaceae</taxon>
        <taxon>Actinopolymorpha</taxon>
    </lineage>
</organism>
<feature type="domain" description="GAF" evidence="1">
    <location>
        <begin position="1"/>
        <end position="173"/>
    </location>
</feature>
<sequence length="521" mass="57057">MATARRLTARPHCAAYHRSVVGNGSPPHERLRSLVSSLLTLGTDLEGEQAAERILRSASELVRGRYAVVRQANPPDETVELFLHGLSRAEYAERADRPDFARLVEQLTLSGRPVRTRALLGVPMRPRDHHSGQLLVGDPEGGEFTRDDEDLLAAYGAAAAMVMHRADLHERERRQQRWLHAVTELTELLLGQVDREKALGTLTARLREVSGADYSALLLLDPADPDSGTLHAVTGLSLEHLAGRRVPLRGLTAHVVRSRRGVVSPDLDQVYGYGPPPEWRTALADLGLGMLLPLRTDGEVLGVLFAGWRKESPVAHLAAQEVDLVEMFAHQAALALRQARTQTSRTELSVLADRERIAQDLDTVVARRLNRVAADLGAAVEGSRRPVVRERLAVAEREVAETITLIREVSGDLRTPAQAAQRAASACWLRLQAEVVKASDRFGFVPGLEVHGALDAVCDAVQCELAAQVRRALDRAAEYESPSRVDLVIDLEESRFRLIVAGARNAPSPGEQVTEWAVRLG</sequence>
<dbReference type="Gene3D" id="3.30.450.40">
    <property type="match status" value="2"/>
</dbReference>
<proteinExistence type="predicted"/>